<reference evidence="1" key="1">
    <citation type="submission" date="2023-06" db="EMBL/GenBank/DDBJ databases">
        <title>Survivors Of The Sea: Transcriptome response of Skeletonema marinoi to long-term dormancy.</title>
        <authorList>
            <person name="Pinder M.I.M."/>
            <person name="Kourtchenko O."/>
            <person name="Robertson E.K."/>
            <person name="Larsson T."/>
            <person name="Maumus F."/>
            <person name="Osuna-Cruz C.M."/>
            <person name="Vancaester E."/>
            <person name="Stenow R."/>
            <person name="Vandepoele K."/>
            <person name="Ploug H."/>
            <person name="Bruchert V."/>
            <person name="Godhe A."/>
            <person name="Topel M."/>
        </authorList>
    </citation>
    <scope>NUCLEOTIDE SEQUENCE</scope>
    <source>
        <strain evidence="1">R05AC</strain>
    </source>
</reference>
<proteinExistence type="predicted"/>
<evidence type="ECO:0000313" key="2">
    <source>
        <dbReference type="Proteomes" id="UP001224775"/>
    </source>
</evidence>
<gene>
    <name evidence="1" type="ORF">QTG54_003481</name>
</gene>
<protein>
    <submittedName>
        <fullName evidence="1">Uncharacterized protein</fullName>
    </submittedName>
</protein>
<dbReference type="EMBL" id="JATAAI010000005">
    <property type="protein sequence ID" value="KAK1745557.1"/>
    <property type="molecule type" value="Genomic_DNA"/>
</dbReference>
<dbReference type="AlphaFoldDB" id="A0AAD9DFT3"/>
<organism evidence="1 2">
    <name type="scientific">Skeletonema marinoi</name>
    <dbReference type="NCBI Taxonomy" id="267567"/>
    <lineage>
        <taxon>Eukaryota</taxon>
        <taxon>Sar</taxon>
        <taxon>Stramenopiles</taxon>
        <taxon>Ochrophyta</taxon>
        <taxon>Bacillariophyta</taxon>
        <taxon>Coscinodiscophyceae</taxon>
        <taxon>Thalassiosirophycidae</taxon>
        <taxon>Thalassiosirales</taxon>
        <taxon>Skeletonemataceae</taxon>
        <taxon>Skeletonema</taxon>
        <taxon>Skeletonema marinoi-dohrnii complex</taxon>
    </lineage>
</organism>
<keyword evidence="2" id="KW-1185">Reference proteome</keyword>
<accession>A0AAD9DFT3</accession>
<sequence length="188" mass="20876">MFNQNEPTCPECGDGDELFPCDGPCGKPICAACDPPRNCRSCDGICCDECLGPGASACVGCQSMPNNGSTCDYCGYVRQPYEHPDTVKTCWECENTHYCENCKDDGRVQISTCCEGCNKCKTLLQCDNCPRQFCKYTCCQKQCNGCESCEKVKSGKLMAWIFHCEKCEQTMCSDCDMAQFDDHKCDED</sequence>
<evidence type="ECO:0000313" key="1">
    <source>
        <dbReference type="EMBL" id="KAK1745557.1"/>
    </source>
</evidence>
<dbReference type="Proteomes" id="UP001224775">
    <property type="component" value="Unassembled WGS sequence"/>
</dbReference>
<comment type="caution">
    <text evidence="1">The sequence shown here is derived from an EMBL/GenBank/DDBJ whole genome shotgun (WGS) entry which is preliminary data.</text>
</comment>
<name>A0AAD9DFT3_9STRA</name>